<dbReference type="EMBL" id="AYZK01000002">
    <property type="protein sequence ID" value="KRM87508.1"/>
    <property type="molecule type" value="Genomic_DNA"/>
</dbReference>
<protein>
    <submittedName>
        <fullName evidence="4">Signal transduction diguanylate cyclase</fullName>
    </submittedName>
</protein>
<dbReference type="STRING" id="1423810.FD19_GL001016"/>
<feature type="transmembrane region" description="Helical" evidence="1">
    <location>
        <begin position="162"/>
        <end position="181"/>
    </location>
</feature>
<dbReference type="AlphaFoldDB" id="A0A0R2CBW1"/>
<keyword evidence="1" id="KW-0472">Membrane</keyword>
<feature type="transmembrane region" description="Helical" evidence="1">
    <location>
        <begin position="193"/>
        <end position="214"/>
    </location>
</feature>
<gene>
    <name evidence="4" type="ORF">FD19_GL001016</name>
</gene>
<feature type="domain" description="EAL" evidence="2">
    <location>
        <begin position="385"/>
        <end position="609"/>
    </location>
</feature>
<feature type="transmembrane region" description="Helical" evidence="1">
    <location>
        <begin position="23"/>
        <end position="41"/>
    </location>
</feature>
<dbReference type="PROSITE" id="PS50883">
    <property type="entry name" value="EAL"/>
    <property type="match status" value="1"/>
</dbReference>
<dbReference type="NCBIfam" id="TIGR00254">
    <property type="entry name" value="GGDEF"/>
    <property type="match status" value="1"/>
</dbReference>
<sequence>MGLTKNRIWGVLSMSINQIQPQIVQLVVMTFFITSFIGFYANYWHRLVTLRRTDPQGQFSRLLLSLGIVAVGIVLFVTARMVGQYNAITYTNGALIMLAAVLFDTATTRTEYAIRVDGLLIVWLTAHWSNITSANTIIATVLLIAALTGIRRYTNMIRHNPALTVGLAAVGAAGFWLTLPARSPLGPAGSPTSLVLAIGTLIAMAAILSLYWTYLEHLRAKAATAKNNVLTTADTYERYEHHMTDAFNYSQGHAGVFTMAVLDIDHFTRINANYGHMGGNSILLALTQLLEDTLHPYGDAAEILRTGGQEFMIVVKDVTADDAMPIIVACWEAVRTHPFQYKDDQIAITVSVGVTTMQPSDESVEDTYQRATINLQESKRSGRDVITVDGQVYGQHHRAHHAELAYFGQGIYDVTGGDPQIVHNELLLRQYDANHDRWVLPESFDIGVGTQIDLLRRFLRYATCKSVTLNLTADEFSDATVATALTLFHQRSEGPHELIVEIMDAPSLNFVREISSIYHAGGVKIYIDDVGSDNSFELVHKLFPYVDGVKFAMQNLRKTATFDQMAERIKFWTGIAQQNHLEFILEGVETQYEMAFDHSHFGVQLEQGY</sequence>
<evidence type="ECO:0000313" key="5">
    <source>
        <dbReference type="Proteomes" id="UP000051789"/>
    </source>
</evidence>
<dbReference type="PROSITE" id="PS50887">
    <property type="entry name" value="GGDEF"/>
    <property type="match status" value="1"/>
</dbReference>
<feature type="transmembrane region" description="Helical" evidence="1">
    <location>
        <begin position="134"/>
        <end position="150"/>
    </location>
</feature>
<accession>A0A0R2CBW1</accession>
<evidence type="ECO:0000259" key="3">
    <source>
        <dbReference type="PROSITE" id="PS50887"/>
    </source>
</evidence>
<evidence type="ECO:0000256" key="1">
    <source>
        <dbReference type="SAM" id="Phobius"/>
    </source>
</evidence>
<dbReference type="PANTHER" id="PTHR33121">
    <property type="entry name" value="CYCLIC DI-GMP PHOSPHODIESTERASE PDEF"/>
    <property type="match status" value="1"/>
</dbReference>
<keyword evidence="5" id="KW-1185">Reference proteome</keyword>
<dbReference type="Gene3D" id="3.30.70.270">
    <property type="match status" value="1"/>
</dbReference>
<proteinExistence type="predicted"/>
<evidence type="ECO:0000313" key="4">
    <source>
        <dbReference type="EMBL" id="KRM87508.1"/>
    </source>
</evidence>
<dbReference type="InterPro" id="IPR035919">
    <property type="entry name" value="EAL_sf"/>
</dbReference>
<keyword evidence="1" id="KW-0812">Transmembrane</keyword>
<dbReference type="CDD" id="cd01949">
    <property type="entry name" value="GGDEF"/>
    <property type="match status" value="1"/>
</dbReference>
<feature type="transmembrane region" description="Helical" evidence="1">
    <location>
        <begin position="62"/>
        <end position="81"/>
    </location>
</feature>
<dbReference type="InterPro" id="IPR000160">
    <property type="entry name" value="GGDEF_dom"/>
</dbReference>
<feature type="domain" description="GGDEF" evidence="3">
    <location>
        <begin position="255"/>
        <end position="391"/>
    </location>
</feature>
<dbReference type="InterPro" id="IPR029787">
    <property type="entry name" value="Nucleotide_cyclase"/>
</dbReference>
<dbReference type="Proteomes" id="UP000051789">
    <property type="component" value="Unassembled WGS sequence"/>
</dbReference>
<evidence type="ECO:0000259" key="2">
    <source>
        <dbReference type="PROSITE" id="PS50883"/>
    </source>
</evidence>
<dbReference type="InterPro" id="IPR043128">
    <property type="entry name" value="Rev_trsase/Diguanyl_cyclase"/>
</dbReference>
<comment type="caution">
    <text evidence="4">The sequence shown here is derived from an EMBL/GenBank/DDBJ whole genome shotgun (WGS) entry which is preliminary data.</text>
</comment>
<dbReference type="SMART" id="SM00267">
    <property type="entry name" value="GGDEF"/>
    <property type="match status" value="1"/>
</dbReference>
<dbReference type="PANTHER" id="PTHR33121:SF82">
    <property type="entry name" value="SIGNAL TRANSDUCTION PROTEIN CONTAINING A EAL DOMAIN"/>
    <property type="match status" value="1"/>
</dbReference>
<dbReference type="SUPFAM" id="SSF55073">
    <property type="entry name" value="Nucleotide cyclase"/>
    <property type="match status" value="1"/>
</dbReference>
<dbReference type="InterPro" id="IPR050706">
    <property type="entry name" value="Cyclic-di-GMP_PDE-like"/>
</dbReference>
<dbReference type="Pfam" id="PF00563">
    <property type="entry name" value="EAL"/>
    <property type="match status" value="1"/>
</dbReference>
<dbReference type="Gene3D" id="3.20.20.450">
    <property type="entry name" value="EAL domain"/>
    <property type="match status" value="1"/>
</dbReference>
<dbReference type="PATRIC" id="fig|1423810.4.peg.1041"/>
<dbReference type="GO" id="GO:0071111">
    <property type="term" value="F:cyclic-guanylate-specific phosphodiesterase activity"/>
    <property type="evidence" value="ECO:0007669"/>
    <property type="project" value="InterPro"/>
</dbReference>
<name>A0A0R2CBW1_9LACO</name>
<feature type="transmembrane region" description="Helical" evidence="1">
    <location>
        <begin position="87"/>
        <end position="105"/>
    </location>
</feature>
<reference evidence="4 5" key="1">
    <citation type="journal article" date="2015" name="Genome Announc.">
        <title>Expanding the biotechnology potential of lactobacilli through comparative genomics of 213 strains and associated genera.</title>
        <authorList>
            <person name="Sun Z."/>
            <person name="Harris H.M."/>
            <person name="McCann A."/>
            <person name="Guo C."/>
            <person name="Argimon S."/>
            <person name="Zhang W."/>
            <person name="Yang X."/>
            <person name="Jeffery I.B."/>
            <person name="Cooney J.C."/>
            <person name="Kagawa T.F."/>
            <person name="Liu W."/>
            <person name="Song Y."/>
            <person name="Salvetti E."/>
            <person name="Wrobel A."/>
            <person name="Rasinkangas P."/>
            <person name="Parkhill J."/>
            <person name="Rea M.C."/>
            <person name="O'Sullivan O."/>
            <person name="Ritari J."/>
            <person name="Douillard F.P."/>
            <person name="Paul Ross R."/>
            <person name="Yang R."/>
            <person name="Briner A.E."/>
            <person name="Felis G.E."/>
            <person name="de Vos W.M."/>
            <person name="Barrangou R."/>
            <person name="Klaenhammer T.R."/>
            <person name="Caufield P.W."/>
            <person name="Cui Y."/>
            <person name="Zhang H."/>
            <person name="O'Toole P.W."/>
        </authorList>
    </citation>
    <scope>NUCLEOTIDE SEQUENCE [LARGE SCALE GENOMIC DNA]</scope>
    <source>
        <strain evidence="4 5">DSM 22698</strain>
    </source>
</reference>
<organism evidence="4 5">
    <name type="scientific">Lacticaseibacillus thailandensis DSM 22698 = JCM 13996</name>
    <dbReference type="NCBI Taxonomy" id="1423810"/>
    <lineage>
        <taxon>Bacteria</taxon>
        <taxon>Bacillati</taxon>
        <taxon>Bacillota</taxon>
        <taxon>Bacilli</taxon>
        <taxon>Lactobacillales</taxon>
        <taxon>Lactobacillaceae</taxon>
        <taxon>Lacticaseibacillus</taxon>
    </lineage>
</organism>
<dbReference type="Pfam" id="PF00990">
    <property type="entry name" value="GGDEF"/>
    <property type="match status" value="1"/>
</dbReference>
<keyword evidence="1" id="KW-1133">Transmembrane helix</keyword>
<dbReference type="InterPro" id="IPR001633">
    <property type="entry name" value="EAL_dom"/>
</dbReference>
<dbReference type="SUPFAM" id="SSF141868">
    <property type="entry name" value="EAL domain-like"/>
    <property type="match status" value="1"/>
</dbReference>